<evidence type="ECO:0000313" key="3">
    <source>
        <dbReference type="Proteomes" id="UP000275078"/>
    </source>
</evidence>
<name>A0A3N4IRV0_ASCIM</name>
<accession>A0A3N4IRV0</accession>
<sequence>MTEILEPIKASDLAVEPLRCVFCLPRENQGQEILAYPSITAWKIHIYGVHGRDKSQFKFFDQSYTVPSIIEAGQRLFICPIENCGIRKFSEETAKRHMWVNHGSEYLYGKSKLGTASTTSQTLPRPPSNQPSGQTQQQEALPLPATLQPVLPLPTKLQTQPAEPIVRVEKSQPIETQQGIKRQRSTKEEEDEEDVAILLKRATKRKMKEKILAAYNADDDLEQTLEEVEKINKFHLAFLSILEGLGDGK</sequence>
<proteinExistence type="predicted"/>
<feature type="region of interest" description="Disordered" evidence="1">
    <location>
        <begin position="162"/>
        <end position="190"/>
    </location>
</feature>
<evidence type="ECO:0000313" key="2">
    <source>
        <dbReference type="EMBL" id="RPA86951.1"/>
    </source>
</evidence>
<evidence type="ECO:0000256" key="1">
    <source>
        <dbReference type="SAM" id="MobiDB-lite"/>
    </source>
</evidence>
<dbReference type="AlphaFoldDB" id="A0A3N4IRV0"/>
<feature type="region of interest" description="Disordered" evidence="1">
    <location>
        <begin position="115"/>
        <end position="138"/>
    </location>
</feature>
<dbReference type="EMBL" id="ML119648">
    <property type="protein sequence ID" value="RPA86951.1"/>
    <property type="molecule type" value="Genomic_DNA"/>
</dbReference>
<gene>
    <name evidence="2" type="ORF">BJ508DRAFT_301747</name>
</gene>
<dbReference type="Proteomes" id="UP000275078">
    <property type="component" value="Unassembled WGS sequence"/>
</dbReference>
<protein>
    <submittedName>
        <fullName evidence="2">Uncharacterized protein</fullName>
    </submittedName>
</protein>
<keyword evidence="3" id="KW-1185">Reference proteome</keyword>
<organism evidence="2 3">
    <name type="scientific">Ascobolus immersus RN42</name>
    <dbReference type="NCBI Taxonomy" id="1160509"/>
    <lineage>
        <taxon>Eukaryota</taxon>
        <taxon>Fungi</taxon>
        <taxon>Dikarya</taxon>
        <taxon>Ascomycota</taxon>
        <taxon>Pezizomycotina</taxon>
        <taxon>Pezizomycetes</taxon>
        <taxon>Pezizales</taxon>
        <taxon>Ascobolaceae</taxon>
        <taxon>Ascobolus</taxon>
    </lineage>
</organism>
<reference evidence="2 3" key="1">
    <citation type="journal article" date="2018" name="Nat. Ecol. Evol.">
        <title>Pezizomycetes genomes reveal the molecular basis of ectomycorrhizal truffle lifestyle.</title>
        <authorList>
            <person name="Murat C."/>
            <person name="Payen T."/>
            <person name="Noel B."/>
            <person name="Kuo A."/>
            <person name="Morin E."/>
            <person name="Chen J."/>
            <person name="Kohler A."/>
            <person name="Krizsan K."/>
            <person name="Balestrini R."/>
            <person name="Da Silva C."/>
            <person name="Montanini B."/>
            <person name="Hainaut M."/>
            <person name="Levati E."/>
            <person name="Barry K.W."/>
            <person name="Belfiori B."/>
            <person name="Cichocki N."/>
            <person name="Clum A."/>
            <person name="Dockter R.B."/>
            <person name="Fauchery L."/>
            <person name="Guy J."/>
            <person name="Iotti M."/>
            <person name="Le Tacon F."/>
            <person name="Lindquist E.A."/>
            <person name="Lipzen A."/>
            <person name="Malagnac F."/>
            <person name="Mello A."/>
            <person name="Molinier V."/>
            <person name="Miyauchi S."/>
            <person name="Poulain J."/>
            <person name="Riccioni C."/>
            <person name="Rubini A."/>
            <person name="Sitrit Y."/>
            <person name="Splivallo R."/>
            <person name="Traeger S."/>
            <person name="Wang M."/>
            <person name="Zifcakova L."/>
            <person name="Wipf D."/>
            <person name="Zambonelli A."/>
            <person name="Paolocci F."/>
            <person name="Nowrousian M."/>
            <person name="Ottonello S."/>
            <person name="Baldrian P."/>
            <person name="Spatafora J.W."/>
            <person name="Henrissat B."/>
            <person name="Nagy L.G."/>
            <person name="Aury J.M."/>
            <person name="Wincker P."/>
            <person name="Grigoriev I.V."/>
            <person name="Bonfante P."/>
            <person name="Martin F.M."/>
        </authorList>
    </citation>
    <scope>NUCLEOTIDE SEQUENCE [LARGE SCALE GENOMIC DNA]</scope>
    <source>
        <strain evidence="2 3">RN42</strain>
    </source>
</reference>